<dbReference type="PANTHER" id="PTHR38340">
    <property type="entry name" value="S-LAYER PROTEIN"/>
    <property type="match status" value="1"/>
</dbReference>
<organism evidence="4 5">
    <name type="scientific">Isosphaera pallida (strain ATCC 43644 / DSM 9630 / IS1B)</name>
    <dbReference type="NCBI Taxonomy" id="575540"/>
    <lineage>
        <taxon>Bacteria</taxon>
        <taxon>Pseudomonadati</taxon>
        <taxon>Planctomycetota</taxon>
        <taxon>Planctomycetia</taxon>
        <taxon>Isosphaerales</taxon>
        <taxon>Isosphaeraceae</taxon>
        <taxon>Isosphaera</taxon>
    </lineage>
</organism>
<dbReference type="HOGENOM" id="CLU_231159_0_0_0"/>
<reference key="1">
    <citation type="submission" date="2010-11" db="EMBL/GenBank/DDBJ databases">
        <title>The complete sequence of chromosome of Isophaera pallida ATCC 43644.</title>
        <authorList>
            <consortium name="US DOE Joint Genome Institute (JGI-PGF)"/>
            <person name="Lucas S."/>
            <person name="Copeland A."/>
            <person name="Lapidus A."/>
            <person name="Bruce D."/>
            <person name="Goodwin L."/>
            <person name="Pitluck S."/>
            <person name="Kyrpides N."/>
            <person name="Mavromatis K."/>
            <person name="Pagani I."/>
            <person name="Ivanova N."/>
            <person name="Saunders E."/>
            <person name="Brettin T."/>
            <person name="Detter J.C."/>
            <person name="Han C."/>
            <person name="Tapia R."/>
            <person name="Land M."/>
            <person name="Hauser L."/>
            <person name="Markowitz V."/>
            <person name="Cheng J.-F."/>
            <person name="Hugenholtz P."/>
            <person name="Woyke T."/>
            <person name="Wu D."/>
            <person name="Eisen J.A."/>
        </authorList>
    </citation>
    <scope>NUCLEOTIDE SEQUENCE</scope>
    <source>
        <strain>ATCC 43644</strain>
    </source>
</reference>
<feature type="compositionally biased region" description="Polar residues" evidence="3">
    <location>
        <begin position="2224"/>
        <end position="2233"/>
    </location>
</feature>
<dbReference type="Gene3D" id="2.150.10.10">
    <property type="entry name" value="Serralysin-like metalloprotease, C-terminal"/>
    <property type="match status" value="7"/>
</dbReference>
<sequence length="2233" mass="228211">MSSYFGRTDWTARQGRRLKSKRKPSNAWSPEKLEDRTLLAFSATLVGGVASFVGGPASETLVIDQQGGLLRHNRFSEGDLGFNSDFDFDSTLPGDQTLPAAPASTVSVDLGAGDDTLEIGTVTGRADLIGATINVVSAGAGIDNLVVDFSAAPAQTFTYATTGITTAAGFTLNNNAIFDGGILLIGSGNADTLTILSTFAGEEFIYNGFGGTDTVNIGSAGSAQTINAPVTLQNTLGFNNVTINNGADATGRTVGLNLVGGNVVVSGVAPANISMVEADTLDLTINLGSGADVVNVNTSVTFATTTINTGAGNDTINVAAALLGGGSINVINGGAGSDVLNVNAGGDTVEVIFTGPDSGLVTFGFFPTIEFTGIQEVNITNAAGLVVNGTPDDDEFLLRRFDATRLEFILNSAAPVRFLDSLDLIFNGLDGGDTATVDYVNGTLGIGRFTFNGGLGDDVLEVNYRNQDFSNITNVLQIFFNGGADFDTINLLSAGTSINAQTVVHNFTNANAGTIFIDGRGISYTGLDPIIDNLNAVNRQFIFNLQGDVTLGDNGVAGDNVSRISSVGLSETVDFVTPTGSLTVTLAPGFFFNDVTLNGLDSQFLATVPIEFVGAGDDIFTLADDTNIAWGTIANPEQGIVVSLQPSSDAAILTVGQGTANYGRFGQQVGIRGFRTFGGLFINGDTNASGDRDVVSVVGLSDMNAPAATGSPFNAFSQVAPMGISAVDEFFVTDSVVQVFNQGLGALIFVNLDPTTLAALYAAGGNETGPLGDLFIPTFSPNGVDIYLDGMNPADPARPGDRLQFNGPAFDLYTDPVLGPPNYAVREVNPLTLLPIMGQGQISWTRMETIGITTDVINVLGDRGGVNPAGNPAAGGVDEADIVQIDGFNPDLPQDPRPNSSRAFFVRINDLNRQLPAIQVDLNFLGFFNPQAQRRLNIRTGTLNDRISVAPFASQISTWDIDVRVNGGTGVNRLAYSGVDQIANQLVLEANAFESRRGRIFDAGTLTNTLGTLFFQNIDKVNINANPNDGDTLRIVTTGQDDVVEVRYSPSSSVGDFSALNGAVSDDIRIVGRFDVVIDDGNGLTPGPVANGFTSVTLDTGAGNDRIRFDLQGTGPNVVIQAGAGNDVIEVVGNAGNDSYDFAPGADNESGLLVIGGTDTASVAFSGINRIDINGGNGGDDTLTVRGNGASNSFWVHDNTARVDQFALIRVRDFGVGAGSAITLLGLGGNDVFAVEPSSMRVGVTDLPDANVIATVDPNSAAIPTINVNGGAPNDGDILFIDGDGVPALVDDVFSLTATSITSGFITQNNGGRTNFSNLGDVRFNPLGGVNRLNLTGFGGNDTHRVTSLGTGRAAISSSLGGLLVSGGAFNSLGLTPGAGRDSVVIEGTNAADTITGAGTSVSLNDATIDLNGTFESLTADGGAGNDTIDFSDFTLQGATLLGGAGNDSLTGTTFGDVIDGGDGDDLIIGGAGNDLLLGGVGNDTFVINAGDSGADTIVGGDGVDAAVINGTNANDTFVLGANAAIGSPGLGAQFRLAVAGASVEGDLEHVSLVGGLGNDSYIVNDLSTTNLRLVDLDGGAGTDSYQVSGTVGADDIGVARPNAAGPVLIQGLSATVRVFGPTIDETLTVLGGAGDDRIVSDAEVSRNLRVVLNGGEGNDTLGAGNSAINPLPAGTPGLVLIGGPGNDLLRGSDLNDTIFGGAGNNNPVEDGNNTIEGNGGDDSLVGGAGDDTITGGAGNDLIQGGAGTDLLDGEAGNDTLWGGLIGVTSDLTDDTLIGGPGNDQLHGTSGNNLIQGDAGNDLVRGVAGNNTIRGGGGDDTLLGGQGADVITGEEGDDLILGDADFDIATLTIVPATIGSGDFLDGGAGNDRIVGELGDDTILGGLGDDLLGEQFVPDFDAGFVTEPGNDFIRGGEGSDAIYAGAGDDRAFGDGGDDFVDGGAGNDTLWGGDGVSLFFDSDTLCGGEGNDLLFGESGDDVLFGRAGDDTLYGGAGQDYLFGGEGDDFLFGEAGNDTLVGGDGNDVISGGDGNDIAFGGAGDDTIFGNAGNDTLQGGDGNDWLIGGDTFNLVHRPRDRSIPFDGDDVLLGEDGFDNLDGGTGNNIMDAGRDNFREVVTAHIGNNIVFNRQLRIPAPTKHRPNRTRLIVDDVAALPNRGSGARVIHNSDLIAIAEPIEPDCVPGVVPPVLEVAAQRAQIRDLVRRRPTLPQLNLEDLDPRFRGAARQSNPGRRRG</sequence>
<accession>E8R6P7</accession>
<dbReference type="InterPro" id="IPR050557">
    <property type="entry name" value="RTX_toxin/Mannuronan_C5-epim"/>
</dbReference>
<proteinExistence type="predicted"/>
<dbReference type="PROSITE" id="PS00330">
    <property type="entry name" value="HEMOLYSIN_CALCIUM"/>
    <property type="match status" value="8"/>
</dbReference>
<reference evidence="4 5" key="2">
    <citation type="journal article" date="2011" name="Stand. Genomic Sci.">
        <title>Complete genome sequence of Isosphaera pallida type strain (IS1B).</title>
        <authorList>
            <consortium name="US DOE Joint Genome Institute (JGI-PGF)"/>
            <person name="Goker M."/>
            <person name="Cleland D."/>
            <person name="Saunders E."/>
            <person name="Lapidus A."/>
            <person name="Nolan M."/>
            <person name="Lucas S."/>
            <person name="Hammon N."/>
            <person name="Deshpande S."/>
            <person name="Cheng J.F."/>
            <person name="Tapia R."/>
            <person name="Han C."/>
            <person name="Goodwin L."/>
            <person name="Pitluck S."/>
            <person name="Liolios K."/>
            <person name="Pagani I."/>
            <person name="Ivanova N."/>
            <person name="Mavromatis K."/>
            <person name="Pati A."/>
            <person name="Chen A."/>
            <person name="Palaniappan K."/>
            <person name="Land M."/>
            <person name="Hauser L."/>
            <person name="Chang Y.J."/>
            <person name="Jeffries C.D."/>
            <person name="Detter J.C."/>
            <person name="Beck B."/>
            <person name="Woyke T."/>
            <person name="Bristow J."/>
            <person name="Eisen J.A."/>
            <person name="Markowitz V."/>
            <person name="Hugenholtz P."/>
            <person name="Kyrpides N.C."/>
            <person name="Klenk H.P."/>
        </authorList>
    </citation>
    <scope>NUCLEOTIDE SEQUENCE [LARGE SCALE GENOMIC DNA]</scope>
    <source>
        <strain evidence="5">ATCC 43644 / DSM 9630 / IS1B</strain>
    </source>
</reference>
<evidence type="ECO:0000256" key="1">
    <source>
        <dbReference type="ARBA" id="ARBA00004613"/>
    </source>
</evidence>
<dbReference type="EMBL" id="CP002353">
    <property type="protein sequence ID" value="ADV63949.1"/>
    <property type="molecule type" value="Genomic_DNA"/>
</dbReference>
<dbReference type="STRING" id="575540.Isop_3390"/>
<feature type="region of interest" description="Disordered" evidence="3">
    <location>
        <begin position="2212"/>
        <end position="2233"/>
    </location>
</feature>
<name>E8R6P7_ISOPI</name>
<dbReference type="KEGG" id="ipa:Isop_3390"/>
<dbReference type="InterPro" id="IPR011049">
    <property type="entry name" value="Serralysin-like_metalloprot_C"/>
</dbReference>
<keyword evidence="2" id="KW-0964">Secreted</keyword>
<dbReference type="InterPro" id="IPR018511">
    <property type="entry name" value="Hemolysin-typ_Ca-bd_CS"/>
</dbReference>
<feature type="region of interest" description="Disordered" evidence="3">
    <location>
        <begin position="1704"/>
        <end position="1733"/>
    </location>
</feature>
<keyword evidence="5" id="KW-1185">Reference proteome</keyword>
<comment type="subcellular location">
    <subcellularLocation>
        <location evidence="1">Secreted</location>
    </subcellularLocation>
</comment>
<dbReference type="OrthoDB" id="230391at2"/>
<gene>
    <name evidence="4" type="ordered locus">Isop_3390</name>
</gene>
<evidence type="ECO:0000313" key="4">
    <source>
        <dbReference type="EMBL" id="ADV63949.1"/>
    </source>
</evidence>
<dbReference type="GO" id="GO:0005576">
    <property type="term" value="C:extracellular region"/>
    <property type="evidence" value="ECO:0007669"/>
    <property type="project" value="UniProtKB-SubCell"/>
</dbReference>
<dbReference type="eggNOG" id="COG2931">
    <property type="taxonomic scope" value="Bacteria"/>
</dbReference>
<evidence type="ECO:0000256" key="3">
    <source>
        <dbReference type="SAM" id="MobiDB-lite"/>
    </source>
</evidence>
<feature type="compositionally biased region" description="Polar residues" evidence="3">
    <location>
        <begin position="1705"/>
        <end position="1717"/>
    </location>
</feature>
<dbReference type="SUPFAM" id="SSF51120">
    <property type="entry name" value="beta-Roll"/>
    <property type="match status" value="6"/>
</dbReference>
<evidence type="ECO:0000256" key="2">
    <source>
        <dbReference type="ARBA" id="ARBA00022525"/>
    </source>
</evidence>
<dbReference type="InterPro" id="IPR001343">
    <property type="entry name" value="Hemolysn_Ca-bd"/>
</dbReference>
<dbReference type="GO" id="GO:0005509">
    <property type="term" value="F:calcium ion binding"/>
    <property type="evidence" value="ECO:0007669"/>
    <property type="project" value="InterPro"/>
</dbReference>
<evidence type="ECO:0000313" key="5">
    <source>
        <dbReference type="Proteomes" id="UP000008631"/>
    </source>
</evidence>
<dbReference type="Proteomes" id="UP000008631">
    <property type="component" value="Chromosome"/>
</dbReference>
<dbReference type="Pfam" id="PF00353">
    <property type="entry name" value="HemolysinCabind"/>
    <property type="match status" value="13"/>
</dbReference>
<dbReference type="PANTHER" id="PTHR38340:SF1">
    <property type="entry name" value="S-LAYER PROTEIN"/>
    <property type="match status" value="1"/>
</dbReference>
<dbReference type="InParanoid" id="E8R6P7"/>
<dbReference type="PRINTS" id="PR00313">
    <property type="entry name" value="CABNDNGRPT"/>
</dbReference>
<protein>
    <submittedName>
        <fullName evidence="4">Hemolysin-type calcium-binding region</fullName>
    </submittedName>
</protein>